<dbReference type="SUPFAM" id="SSF51735">
    <property type="entry name" value="NAD(P)-binding Rossmann-fold domains"/>
    <property type="match status" value="1"/>
</dbReference>
<proteinExistence type="inferred from homology"/>
<evidence type="ECO:0000313" key="4">
    <source>
        <dbReference type="EMBL" id="KAK7425612.1"/>
    </source>
</evidence>
<evidence type="ECO:0000256" key="2">
    <source>
        <dbReference type="ARBA" id="ARBA00022857"/>
    </source>
</evidence>
<comment type="similarity">
    <text evidence="1">Belongs to the NmrA-type oxidoreductase family.</text>
</comment>
<evidence type="ECO:0000256" key="1">
    <source>
        <dbReference type="ARBA" id="ARBA00006328"/>
    </source>
</evidence>
<keyword evidence="2" id="KW-0521">NADP</keyword>
<comment type="caution">
    <text evidence="4">The sequence shown here is derived from an EMBL/GenBank/DDBJ whole genome shotgun (WGS) entry which is preliminary data.</text>
</comment>
<dbReference type="InterPro" id="IPR036291">
    <property type="entry name" value="NAD(P)-bd_dom_sf"/>
</dbReference>
<organism evidence="4 5">
    <name type="scientific">Neonectria magnoliae</name>
    <dbReference type="NCBI Taxonomy" id="2732573"/>
    <lineage>
        <taxon>Eukaryota</taxon>
        <taxon>Fungi</taxon>
        <taxon>Dikarya</taxon>
        <taxon>Ascomycota</taxon>
        <taxon>Pezizomycotina</taxon>
        <taxon>Sordariomycetes</taxon>
        <taxon>Hypocreomycetidae</taxon>
        <taxon>Hypocreales</taxon>
        <taxon>Nectriaceae</taxon>
        <taxon>Neonectria</taxon>
    </lineage>
</organism>
<sequence>MASTEKRVVTILGATGTQGGAVVRHLSKLGGFDLRAVTRNPSSDSASKLALLPNVTLYQGDMSRPDSLKDAFTGAEAVFAITNFYDLVDNSLEEARQGCAMADLAQEVGVGLFIWSSIPSALIRTGAKYASNPLVENKSVVTRYLEYKNIPHVVVYVGWYYDNLVNWKTLTKTSDGSLELKQALLRADAPQGFSWVEKDLGPTIAAILSRYRNNPEVLRRPVYSVARHDTLGNIMAEVKKQTGLEVRLDTPTTTGIKDLDELYGYENEYGVLTDVALPDAWTLSLGVEFHSLELFVKEVIVPYVARL</sequence>
<dbReference type="Pfam" id="PF05368">
    <property type="entry name" value="NmrA"/>
    <property type="match status" value="1"/>
</dbReference>
<evidence type="ECO:0000313" key="5">
    <source>
        <dbReference type="Proteomes" id="UP001498421"/>
    </source>
</evidence>
<reference evidence="4 5" key="1">
    <citation type="journal article" date="2025" name="Microbiol. Resour. Announc.">
        <title>Draft genome sequences for Neonectria magnoliae and Neonectria punicea, canker pathogens of Liriodendron tulipifera and Acer saccharum in West Virginia.</title>
        <authorList>
            <person name="Petronek H.M."/>
            <person name="Kasson M.T."/>
            <person name="Metheny A.M."/>
            <person name="Stauder C.M."/>
            <person name="Lovett B."/>
            <person name="Lynch S.C."/>
            <person name="Garnas J.R."/>
            <person name="Kasson L.R."/>
            <person name="Stajich J.E."/>
        </authorList>
    </citation>
    <scope>NUCLEOTIDE SEQUENCE [LARGE SCALE GENOMIC DNA]</scope>
    <source>
        <strain evidence="4 5">NRRL 64651</strain>
    </source>
</reference>
<feature type="domain" description="NmrA-like" evidence="3">
    <location>
        <begin position="6"/>
        <end position="247"/>
    </location>
</feature>
<dbReference type="InterPro" id="IPR008030">
    <property type="entry name" value="NmrA-like"/>
</dbReference>
<dbReference type="Proteomes" id="UP001498421">
    <property type="component" value="Unassembled WGS sequence"/>
</dbReference>
<protein>
    <recommendedName>
        <fullName evidence="3">NmrA-like domain-containing protein</fullName>
    </recommendedName>
</protein>
<dbReference type="PANTHER" id="PTHR42748:SF7">
    <property type="entry name" value="NMRA LIKE REDOX SENSOR 1-RELATED"/>
    <property type="match status" value="1"/>
</dbReference>
<keyword evidence="5" id="KW-1185">Reference proteome</keyword>
<gene>
    <name evidence="4" type="ORF">QQZ08_007935</name>
</gene>
<dbReference type="Gene3D" id="3.40.50.720">
    <property type="entry name" value="NAD(P)-binding Rossmann-like Domain"/>
    <property type="match status" value="1"/>
</dbReference>
<dbReference type="EMBL" id="JAZAVK010000079">
    <property type="protein sequence ID" value="KAK7425612.1"/>
    <property type="molecule type" value="Genomic_DNA"/>
</dbReference>
<accession>A0ABR1HXU0</accession>
<dbReference type="PANTHER" id="PTHR42748">
    <property type="entry name" value="NITROGEN METABOLITE REPRESSION PROTEIN NMRA FAMILY MEMBER"/>
    <property type="match status" value="1"/>
</dbReference>
<name>A0ABR1HXU0_9HYPO</name>
<dbReference type="InterPro" id="IPR051164">
    <property type="entry name" value="NmrA-like_oxidored"/>
</dbReference>
<evidence type="ECO:0000259" key="3">
    <source>
        <dbReference type="Pfam" id="PF05368"/>
    </source>
</evidence>
<dbReference type="Gene3D" id="3.90.25.10">
    <property type="entry name" value="UDP-galactose 4-epimerase, domain 1"/>
    <property type="match status" value="1"/>
</dbReference>